<reference evidence="1 2" key="1">
    <citation type="submission" date="2019-09" db="EMBL/GenBank/DDBJ databases">
        <authorList>
            <consortium name="DOE Joint Genome Institute"/>
            <person name="Mondo S.J."/>
            <person name="Navarro-Mendoza M.I."/>
            <person name="Perez-Arques C."/>
            <person name="Panchal S."/>
            <person name="Nicolas F.E."/>
            <person name="Ganguly P."/>
            <person name="Pangilinan J."/>
            <person name="Grigoriev I."/>
            <person name="Heitman J."/>
            <person name="Sanya K."/>
            <person name="Garre V."/>
        </authorList>
    </citation>
    <scope>NUCLEOTIDE SEQUENCE [LARGE SCALE GENOMIC DNA]</scope>
    <source>
        <strain evidence="1 2">MU402</strain>
    </source>
</reference>
<feature type="non-terminal residue" evidence="1">
    <location>
        <position position="1"/>
    </location>
</feature>
<evidence type="ECO:0000313" key="1">
    <source>
        <dbReference type="EMBL" id="KAF1803321.1"/>
    </source>
</evidence>
<organism evidence="1 2">
    <name type="scientific">Mucor circinelloides f. lusitanicus</name>
    <name type="common">Mucor racemosus var. lusitanicus</name>
    <dbReference type="NCBI Taxonomy" id="29924"/>
    <lineage>
        <taxon>Eukaryota</taxon>
        <taxon>Fungi</taxon>
        <taxon>Fungi incertae sedis</taxon>
        <taxon>Mucoromycota</taxon>
        <taxon>Mucoromycotina</taxon>
        <taxon>Mucoromycetes</taxon>
        <taxon>Mucorales</taxon>
        <taxon>Mucorineae</taxon>
        <taxon>Mucoraceae</taxon>
        <taxon>Mucor</taxon>
    </lineage>
</organism>
<dbReference type="Proteomes" id="UP000469890">
    <property type="component" value="Unassembled WGS sequence"/>
</dbReference>
<proteinExistence type="predicted"/>
<protein>
    <submittedName>
        <fullName evidence="1">Uncharacterized protein</fullName>
    </submittedName>
</protein>
<accession>A0A8H4BL30</accession>
<name>A0A8H4BL30_MUCCL</name>
<evidence type="ECO:0000313" key="2">
    <source>
        <dbReference type="Proteomes" id="UP000469890"/>
    </source>
</evidence>
<dbReference type="AlphaFoldDB" id="A0A8H4BL30"/>
<sequence>LDKTSGESLLQFAEEIEVSDAKSRYFYYLSSNCILDISSTANNTQMTYFTDSVQKSIKTRFTNPATESD</sequence>
<dbReference type="EMBL" id="JAAECE010000003">
    <property type="protein sequence ID" value="KAF1803321.1"/>
    <property type="molecule type" value="Genomic_DNA"/>
</dbReference>
<feature type="non-terminal residue" evidence="1">
    <location>
        <position position="69"/>
    </location>
</feature>
<comment type="caution">
    <text evidence="1">The sequence shown here is derived from an EMBL/GenBank/DDBJ whole genome shotgun (WGS) entry which is preliminary data.</text>
</comment>
<gene>
    <name evidence="1" type="ORF">FB192DRAFT_1254075</name>
</gene>